<dbReference type="PANTHER" id="PTHR12858:SF2">
    <property type="entry name" value="RIBOSOME BIOGENESIS PROTEIN BMS1 HOMOLOG"/>
    <property type="match status" value="1"/>
</dbReference>
<dbReference type="Pfam" id="PF08142">
    <property type="entry name" value="AARP2CN"/>
    <property type="match status" value="1"/>
</dbReference>
<feature type="compositionally biased region" description="Basic and acidic residues" evidence="11">
    <location>
        <begin position="742"/>
        <end position="751"/>
    </location>
</feature>
<reference evidence="13 14" key="1">
    <citation type="journal article" date="2016" name="BMC Genomics">
        <title>Comparative genomics reveals Cyclospora cayetanensis possesses coccidia-like metabolism and invasion components but unique surface antigens.</title>
        <authorList>
            <person name="Liu S."/>
            <person name="Wang L."/>
            <person name="Zheng H."/>
            <person name="Xu Z."/>
            <person name="Roellig D.M."/>
            <person name="Li N."/>
            <person name="Frace M.A."/>
            <person name="Tang K."/>
            <person name="Arrowood M.J."/>
            <person name="Moss D.M."/>
            <person name="Zhang L."/>
            <person name="Feng Y."/>
            <person name="Xiao L."/>
        </authorList>
    </citation>
    <scope>NUCLEOTIDE SEQUENCE [LARGE SCALE GENOMIC DNA]</scope>
    <source>
        <strain evidence="13 14">CHN_HEN01</strain>
    </source>
</reference>
<dbReference type="AlphaFoldDB" id="A0A1D3D637"/>
<comment type="similarity">
    <text evidence="10">Belongs to the TRAFAC class translation factor GTPase superfamily. Bms1-like GTPase family. BMS1 subfamily.</text>
</comment>
<dbReference type="VEuPathDB" id="ToxoDB:cyc_04751"/>
<dbReference type="PANTHER" id="PTHR12858">
    <property type="entry name" value="RIBOSOME BIOGENESIS PROTEIN"/>
    <property type="match status" value="1"/>
</dbReference>
<comment type="subcellular location">
    <subcellularLocation>
        <location evidence="1">Nucleus</location>
        <location evidence="1">Nucleolus</location>
    </subcellularLocation>
</comment>
<evidence type="ECO:0000256" key="7">
    <source>
        <dbReference type="ARBA" id="ARBA00023134"/>
    </source>
</evidence>
<evidence type="ECO:0000313" key="13">
    <source>
        <dbReference type="EMBL" id="OEH78915.1"/>
    </source>
</evidence>
<dbReference type="Pfam" id="PF04950">
    <property type="entry name" value="RIBIOP_C"/>
    <property type="match status" value="1"/>
</dbReference>
<organism evidence="13 14">
    <name type="scientific">Cyclospora cayetanensis</name>
    <dbReference type="NCBI Taxonomy" id="88456"/>
    <lineage>
        <taxon>Eukaryota</taxon>
        <taxon>Sar</taxon>
        <taxon>Alveolata</taxon>
        <taxon>Apicomplexa</taxon>
        <taxon>Conoidasida</taxon>
        <taxon>Coccidia</taxon>
        <taxon>Eucoccidiorida</taxon>
        <taxon>Eimeriorina</taxon>
        <taxon>Eimeriidae</taxon>
        <taxon>Cyclospora</taxon>
    </lineage>
</organism>
<dbReference type="GO" id="GO:0032040">
    <property type="term" value="C:small-subunit processome"/>
    <property type="evidence" value="ECO:0007669"/>
    <property type="project" value="UniProtKB-ARBA"/>
</dbReference>
<keyword evidence="6" id="KW-0067">ATP-binding</keyword>
<dbReference type="GO" id="GO:0005654">
    <property type="term" value="C:nucleoplasm"/>
    <property type="evidence" value="ECO:0007669"/>
    <property type="project" value="UniProtKB-ARBA"/>
</dbReference>
<dbReference type="GO" id="GO:0000462">
    <property type="term" value="P:maturation of SSU-rRNA from tricistronic rRNA transcript (SSU-rRNA, 5.8S rRNA, LSU-rRNA)"/>
    <property type="evidence" value="ECO:0007669"/>
    <property type="project" value="TreeGrafter"/>
</dbReference>
<feature type="compositionally biased region" description="Acidic residues" evidence="11">
    <location>
        <begin position="441"/>
        <end position="452"/>
    </location>
</feature>
<dbReference type="InterPro" id="IPR000795">
    <property type="entry name" value="T_Tr_GTP-bd_dom"/>
</dbReference>
<keyword evidence="7" id="KW-0342">GTP-binding</keyword>
<feature type="compositionally biased region" description="Low complexity" evidence="11">
    <location>
        <begin position="453"/>
        <end position="465"/>
    </location>
</feature>
<dbReference type="GO" id="GO:0005524">
    <property type="term" value="F:ATP binding"/>
    <property type="evidence" value="ECO:0007669"/>
    <property type="project" value="UniProtKB-KW"/>
</dbReference>
<dbReference type="VEuPathDB" id="ToxoDB:LOC34621237"/>
<evidence type="ECO:0000256" key="10">
    <source>
        <dbReference type="ARBA" id="ARBA00061391"/>
    </source>
</evidence>
<keyword evidence="2" id="KW-0690">Ribosome biogenesis</keyword>
<dbReference type="InterPro" id="IPR012948">
    <property type="entry name" value="AARP2CN"/>
</dbReference>
<dbReference type="InterPro" id="IPR030387">
    <property type="entry name" value="G_Bms1/Tsr1_dom"/>
</dbReference>
<keyword evidence="4" id="KW-0547">Nucleotide-binding</keyword>
<accession>A0A1D3D637</accession>
<feature type="region of interest" description="Disordered" evidence="11">
    <location>
        <begin position="553"/>
        <end position="581"/>
    </location>
</feature>
<evidence type="ECO:0000313" key="14">
    <source>
        <dbReference type="Proteomes" id="UP000095192"/>
    </source>
</evidence>
<feature type="region of interest" description="Disordered" evidence="11">
    <location>
        <begin position="1"/>
        <end position="43"/>
    </location>
</feature>
<comment type="caution">
    <text evidence="13">The sequence shown here is derived from an EMBL/GenBank/DDBJ whole genome shotgun (WGS) entry which is preliminary data.</text>
</comment>
<proteinExistence type="inferred from homology"/>
<dbReference type="SMART" id="SM01362">
    <property type="entry name" value="DUF663"/>
    <property type="match status" value="1"/>
</dbReference>
<evidence type="ECO:0000256" key="1">
    <source>
        <dbReference type="ARBA" id="ARBA00004604"/>
    </source>
</evidence>
<keyword evidence="14" id="KW-1185">Reference proteome</keyword>
<dbReference type="GO" id="GO:0000479">
    <property type="term" value="P:endonucleolytic cleavage of tricistronic rRNA transcript (SSU-rRNA, 5.8S rRNA, LSU-rRNA)"/>
    <property type="evidence" value="ECO:0007669"/>
    <property type="project" value="TreeGrafter"/>
</dbReference>
<dbReference type="EMBL" id="JROU02000581">
    <property type="protein sequence ID" value="OEH78915.1"/>
    <property type="molecule type" value="Genomic_DNA"/>
</dbReference>
<evidence type="ECO:0000256" key="8">
    <source>
        <dbReference type="ARBA" id="ARBA00023242"/>
    </source>
</evidence>
<evidence type="ECO:0000256" key="4">
    <source>
        <dbReference type="ARBA" id="ARBA00022741"/>
    </source>
</evidence>
<evidence type="ECO:0000256" key="5">
    <source>
        <dbReference type="ARBA" id="ARBA00022801"/>
    </source>
</evidence>
<evidence type="ECO:0000256" key="11">
    <source>
        <dbReference type="SAM" id="MobiDB-lite"/>
    </source>
</evidence>
<sequence>METEQHNRRHRAKQAGIKASRQERQKKKKALGATTDDKRHNPKAFTFSGGVVSVQRRVQHSLDKATLKEHKAVVDKTPEVAPPYTVVVQGPPGVGKSLLIRCLARHYARRTVGALRGPVTVVASKQRRLTFIECPNDAAGMLDAAKVADIALLLIDAQYGFEMETFEFINMMQTHGMPRVLGVLTHLDTLNNKQTLKRRKKELKNRFWAELYDGAKLFFLSGLRNSKYLNRDVLNLARFLSVQKLRPLQWRASHPYLLALKSDVRQGFGDGQPVGGSAQSDIQPQQEHQLQDQHEGRICVVYGYVRGAVLREGLTVHIPGAGDFPVLSVSKCEDPCPAPCAEEKNETLPLAASAEIAPLGGATAEGTEGTLTKRRRSRAARALKEKERCIYAPDCDIGGMRIDDDAMYIHLPDTKVGFTPKAQLIKEGKDEVNSEGTSSDSESEASESDEEASGSSATTESSSSDTETEEEAEKELEPAIKMVRELQGAEQQLSLQLQSQQMQLLDSSTRCIDRSVPPPRRVVETEASTDQPGHLFFDGDPEELEEERWAVAETDTDTDGSSDIDEPRGTGDRVLQHLSGSRATRNSLADVVYGHPEQGNGAYNTDSRIKSGARPEGQLSLFEDSDGSTSGSEDKEIMESAAQKRGVHRNHVLFGNLPLPATASGLSAEFEWGDSPSEEAAAIYKALGFESEDHGGIESFWTPDFMQALKRRFFITGGWLELEQAKEATKEDSTSAEEVTEEQQRAEKEAQQQEGLKAAIKAFKGSEETLGGFPIGTYVKICIANLPIQWLEGLSLSRPLVLGGLNAGELQCTFMQLRLRKHRWAPRILKSSDPLLFSAGWRRFQSLPIYAMEDRGETRVKYLKYTPEHLHCLAYIYAPALPPSTPLLAISDFRAVASYRIAASGVALQMTPEPKIQKKLKLIGEAKNVFKNTAFIKGMFNSDLEVNRCISAKIQTASGIRGQIKKAVGMDGTFRASFEDKILMSDLIICKTWIKVSPRPFFNPVLDVPAWRRLRSHAEIRQAKQLPLPYKDANLLPYGGPTRVQRKFNPIKIPKQLAMKLPFHARPKASPDAVVAVAITSAVFIAVLQPVVSRLKKLRGKKLQEEKDMQKPLVSAYDKRVAALLQRLQTIRNAREEQRREKQQEKLKIKMQKNAKVEKEKMRKQTEIRKKRYVKQGKVELGMRKKLRLDANQDD</sequence>
<dbReference type="CDD" id="cd01882">
    <property type="entry name" value="BMS1"/>
    <property type="match status" value="1"/>
</dbReference>
<dbReference type="FunCoup" id="A0A1D3D637">
    <property type="interactions" value="416"/>
</dbReference>
<protein>
    <submittedName>
        <fullName evidence="13">Bms1 like GTPase, involved in ribosome biogenesis</fullName>
    </submittedName>
</protein>
<dbReference type="SUPFAM" id="SSF52540">
    <property type="entry name" value="P-loop containing nucleoside triphosphate hydrolases"/>
    <property type="match status" value="1"/>
</dbReference>
<feature type="region of interest" description="Disordered" evidence="11">
    <location>
        <begin position="426"/>
        <end position="475"/>
    </location>
</feature>
<evidence type="ECO:0000259" key="12">
    <source>
        <dbReference type="PROSITE" id="PS51714"/>
    </source>
</evidence>
<dbReference type="PROSITE" id="PS51714">
    <property type="entry name" value="G_BMS1"/>
    <property type="match status" value="1"/>
</dbReference>
<name>A0A1D3D637_9EIME</name>
<keyword evidence="5" id="KW-0378">Hydrolase</keyword>
<feature type="compositionally biased region" description="Basic and acidic residues" evidence="11">
    <location>
        <begin position="565"/>
        <end position="575"/>
    </location>
</feature>
<keyword evidence="3" id="KW-0597">Phosphoprotein</keyword>
<comment type="catalytic activity">
    <reaction evidence="9">
        <text>GTP + H2O = GDP + phosphate + H(+)</text>
        <dbReference type="Rhea" id="RHEA:19669"/>
        <dbReference type="ChEBI" id="CHEBI:15377"/>
        <dbReference type="ChEBI" id="CHEBI:15378"/>
        <dbReference type="ChEBI" id="CHEBI:37565"/>
        <dbReference type="ChEBI" id="CHEBI:43474"/>
        <dbReference type="ChEBI" id="CHEBI:58189"/>
    </reaction>
    <physiologicalReaction direction="left-to-right" evidence="9">
        <dbReference type="Rhea" id="RHEA:19670"/>
    </physiologicalReaction>
</comment>
<keyword evidence="8" id="KW-0539">Nucleus</keyword>
<feature type="domain" description="Bms1-type G" evidence="12">
    <location>
        <begin position="81"/>
        <end position="246"/>
    </location>
</feature>
<evidence type="ECO:0000256" key="6">
    <source>
        <dbReference type="ARBA" id="ARBA00022840"/>
    </source>
</evidence>
<dbReference type="GO" id="GO:0030686">
    <property type="term" value="C:90S preribosome"/>
    <property type="evidence" value="ECO:0007669"/>
    <property type="project" value="TreeGrafter"/>
</dbReference>
<feature type="compositionally biased region" description="Acidic residues" evidence="11">
    <location>
        <begin position="554"/>
        <end position="564"/>
    </location>
</feature>
<dbReference type="Pfam" id="PF00009">
    <property type="entry name" value="GTP_EFTU"/>
    <property type="match status" value="1"/>
</dbReference>
<dbReference type="GO" id="GO:0034511">
    <property type="term" value="F:U3 snoRNA binding"/>
    <property type="evidence" value="ECO:0007669"/>
    <property type="project" value="TreeGrafter"/>
</dbReference>
<feature type="region of interest" description="Disordered" evidence="11">
    <location>
        <begin position="725"/>
        <end position="751"/>
    </location>
</feature>
<dbReference type="Proteomes" id="UP000095192">
    <property type="component" value="Unassembled WGS sequence"/>
</dbReference>
<evidence type="ECO:0000256" key="3">
    <source>
        <dbReference type="ARBA" id="ARBA00022553"/>
    </source>
</evidence>
<dbReference type="GO" id="GO:0003924">
    <property type="term" value="F:GTPase activity"/>
    <property type="evidence" value="ECO:0007669"/>
    <property type="project" value="InterPro"/>
</dbReference>
<feature type="region of interest" description="Disordered" evidence="11">
    <location>
        <begin position="1135"/>
        <end position="1171"/>
    </location>
</feature>
<dbReference type="SMART" id="SM00785">
    <property type="entry name" value="AARP2CN"/>
    <property type="match status" value="1"/>
</dbReference>
<dbReference type="InterPro" id="IPR027417">
    <property type="entry name" value="P-loop_NTPase"/>
</dbReference>
<dbReference type="InterPro" id="IPR039761">
    <property type="entry name" value="Bms1/Tsr1"/>
</dbReference>
<feature type="compositionally biased region" description="Basic and acidic residues" evidence="11">
    <location>
        <begin position="1155"/>
        <end position="1168"/>
    </location>
</feature>
<dbReference type="GO" id="GO:0005525">
    <property type="term" value="F:GTP binding"/>
    <property type="evidence" value="ECO:0007669"/>
    <property type="project" value="UniProtKB-KW"/>
</dbReference>
<feature type="region of interest" description="Disordered" evidence="11">
    <location>
        <begin position="593"/>
        <end position="633"/>
    </location>
</feature>
<evidence type="ECO:0000256" key="9">
    <source>
        <dbReference type="ARBA" id="ARBA00049117"/>
    </source>
</evidence>
<dbReference type="InParanoid" id="A0A1D3D637"/>
<dbReference type="InterPro" id="IPR007034">
    <property type="entry name" value="BMS1_TSR1_C"/>
</dbReference>
<evidence type="ECO:0000256" key="2">
    <source>
        <dbReference type="ARBA" id="ARBA00022517"/>
    </source>
</evidence>
<feature type="region of interest" description="Disordered" evidence="11">
    <location>
        <begin position="269"/>
        <end position="291"/>
    </location>
</feature>
<dbReference type="InterPro" id="IPR037875">
    <property type="entry name" value="Bms1_N"/>
</dbReference>
<dbReference type="Gene3D" id="3.40.50.300">
    <property type="entry name" value="P-loop containing nucleotide triphosphate hydrolases"/>
    <property type="match status" value="1"/>
</dbReference>
<feature type="compositionally biased region" description="Basic and acidic residues" evidence="11">
    <location>
        <begin position="1135"/>
        <end position="1148"/>
    </location>
</feature>
<dbReference type="FunFam" id="3.40.50.300:FF:000105">
    <property type="entry name" value="BMS1 ribosome biogenesis factor"/>
    <property type="match status" value="1"/>
</dbReference>
<gene>
    <name evidence="13" type="ORF">cyc_04751</name>
</gene>